<reference evidence="2" key="1">
    <citation type="submission" date="2018-05" db="EMBL/GenBank/DDBJ databases">
        <authorList>
            <person name="Lanie J.A."/>
            <person name="Ng W.-L."/>
            <person name="Kazmierczak K.M."/>
            <person name="Andrzejewski T.M."/>
            <person name="Davidsen T.M."/>
            <person name="Wayne K.J."/>
            <person name="Tettelin H."/>
            <person name="Glass J.I."/>
            <person name="Rusch D."/>
            <person name="Podicherti R."/>
            <person name="Tsui H.-C.T."/>
            <person name="Winkler M.E."/>
        </authorList>
    </citation>
    <scope>NUCLEOTIDE SEQUENCE</scope>
</reference>
<dbReference type="Gene3D" id="3.10.490.10">
    <property type="entry name" value="Gamma-glutamyl cyclotransferase-like"/>
    <property type="match status" value="1"/>
</dbReference>
<dbReference type="Pfam" id="PF06094">
    <property type="entry name" value="GGACT"/>
    <property type="match status" value="1"/>
</dbReference>
<dbReference type="SUPFAM" id="SSF110857">
    <property type="entry name" value="Gamma-glutamyl cyclotransferase-like"/>
    <property type="match status" value="1"/>
</dbReference>
<dbReference type="AlphaFoldDB" id="A0A382LV21"/>
<dbReference type="InterPro" id="IPR013024">
    <property type="entry name" value="GGCT-like"/>
</dbReference>
<dbReference type="InterPro" id="IPR036568">
    <property type="entry name" value="GGCT-like_sf"/>
</dbReference>
<feature type="non-terminal residue" evidence="2">
    <location>
        <position position="70"/>
    </location>
</feature>
<sequence length="70" mass="7826">MLLFVYGTLLKGMEREFVLSDSQYLGPAVFQAQLFDLGDYPGIKVGRGLVIGELYEITRVTLDLLDKLEG</sequence>
<feature type="domain" description="Gamma-glutamylcyclotransferase AIG2-like" evidence="1">
    <location>
        <begin position="3"/>
        <end position="69"/>
    </location>
</feature>
<gene>
    <name evidence="2" type="ORF">METZ01_LOCUS293448</name>
</gene>
<evidence type="ECO:0000313" key="2">
    <source>
        <dbReference type="EMBL" id="SVC40594.1"/>
    </source>
</evidence>
<dbReference type="EMBL" id="UINC01089469">
    <property type="protein sequence ID" value="SVC40594.1"/>
    <property type="molecule type" value="Genomic_DNA"/>
</dbReference>
<name>A0A382LV21_9ZZZZ</name>
<protein>
    <recommendedName>
        <fullName evidence="1">Gamma-glutamylcyclotransferase AIG2-like domain-containing protein</fullName>
    </recommendedName>
</protein>
<dbReference type="InterPro" id="IPR009288">
    <property type="entry name" value="AIG2-like_dom"/>
</dbReference>
<evidence type="ECO:0000259" key="1">
    <source>
        <dbReference type="Pfam" id="PF06094"/>
    </source>
</evidence>
<accession>A0A382LV21</accession>
<organism evidence="2">
    <name type="scientific">marine metagenome</name>
    <dbReference type="NCBI Taxonomy" id="408172"/>
    <lineage>
        <taxon>unclassified sequences</taxon>
        <taxon>metagenomes</taxon>
        <taxon>ecological metagenomes</taxon>
    </lineage>
</organism>
<proteinExistence type="predicted"/>
<dbReference type="CDD" id="cd06661">
    <property type="entry name" value="GGCT_like"/>
    <property type="match status" value="1"/>
</dbReference>